<accession>A0A5J4SUF3</accession>
<dbReference type="AlphaFoldDB" id="A0A5J4SUF3"/>
<proteinExistence type="predicted"/>
<organism evidence="1">
    <name type="scientific">termite gut metagenome</name>
    <dbReference type="NCBI Taxonomy" id="433724"/>
    <lineage>
        <taxon>unclassified sequences</taxon>
        <taxon>metagenomes</taxon>
        <taxon>organismal metagenomes</taxon>
    </lineage>
</organism>
<protein>
    <submittedName>
        <fullName evidence="1">Uncharacterized protein</fullName>
    </submittedName>
</protein>
<name>A0A5J4SUF3_9ZZZZ</name>
<feature type="non-terminal residue" evidence="1">
    <location>
        <position position="22"/>
    </location>
</feature>
<gene>
    <name evidence="1" type="ORF">EZS27_003707</name>
</gene>
<evidence type="ECO:0000313" key="1">
    <source>
        <dbReference type="EMBL" id="KAA6348820.1"/>
    </source>
</evidence>
<comment type="caution">
    <text evidence="1">The sequence shown here is derived from an EMBL/GenBank/DDBJ whole genome shotgun (WGS) entry which is preliminary data.</text>
</comment>
<reference evidence="1" key="1">
    <citation type="submission" date="2019-03" db="EMBL/GenBank/DDBJ databases">
        <title>Single cell metagenomics reveals metabolic interactions within the superorganism composed of flagellate Streblomastix strix and complex community of Bacteroidetes bacteria on its surface.</title>
        <authorList>
            <person name="Treitli S.C."/>
            <person name="Kolisko M."/>
            <person name="Husnik F."/>
            <person name="Keeling P."/>
            <person name="Hampl V."/>
        </authorList>
    </citation>
    <scope>NUCLEOTIDE SEQUENCE</scope>
    <source>
        <strain evidence="1">STM</strain>
    </source>
</reference>
<dbReference type="EMBL" id="SNRY01000059">
    <property type="protein sequence ID" value="KAA6348820.1"/>
    <property type="molecule type" value="Genomic_DNA"/>
</dbReference>
<sequence>MKTSGLDVHKDSIFCAIYNGKA</sequence>